<dbReference type="InterPro" id="IPR000627">
    <property type="entry name" value="Intradiol_dOase_C"/>
</dbReference>
<dbReference type="InterPro" id="IPR050770">
    <property type="entry name" value="Intradiol_RC_Dioxygenase"/>
</dbReference>
<evidence type="ECO:0000256" key="4">
    <source>
        <dbReference type="SAM" id="SignalP"/>
    </source>
</evidence>
<dbReference type="SUPFAM" id="SSF49482">
    <property type="entry name" value="Aromatic compound dioxygenase"/>
    <property type="match status" value="1"/>
</dbReference>
<dbReference type="EMBL" id="UYJE01003750">
    <property type="protein sequence ID" value="VDI22080.1"/>
    <property type="molecule type" value="Genomic_DNA"/>
</dbReference>
<keyword evidence="3" id="KW-0560">Oxidoreductase</keyword>
<dbReference type="OrthoDB" id="45055at2759"/>
<dbReference type="InterPro" id="IPR015889">
    <property type="entry name" value="Intradiol_dOase_core"/>
</dbReference>
<dbReference type="PANTHER" id="PTHR33711">
    <property type="entry name" value="DIOXYGENASE, PUTATIVE (AFU_ORTHOLOGUE AFUA_2G02910)-RELATED"/>
    <property type="match status" value="1"/>
</dbReference>
<dbReference type="Pfam" id="PF00775">
    <property type="entry name" value="Dioxygenase_C"/>
    <property type="match status" value="1"/>
</dbReference>
<evidence type="ECO:0000256" key="3">
    <source>
        <dbReference type="ARBA" id="ARBA00023002"/>
    </source>
</evidence>
<dbReference type="GO" id="GO:0016702">
    <property type="term" value="F:oxidoreductase activity, acting on single donors with incorporation of molecular oxygen, incorporation of two atoms of oxygen"/>
    <property type="evidence" value="ECO:0007669"/>
    <property type="project" value="InterPro"/>
</dbReference>
<evidence type="ECO:0000256" key="2">
    <source>
        <dbReference type="ARBA" id="ARBA00022964"/>
    </source>
</evidence>
<dbReference type="CDD" id="cd00421">
    <property type="entry name" value="intradiol_dioxygenase"/>
    <property type="match status" value="1"/>
</dbReference>
<feature type="signal peptide" evidence="4">
    <location>
        <begin position="1"/>
        <end position="18"/>
    </location>
</feature>
<name>A0A8B6DPY8_MYTGA</name>
<evidence type="ECO:0000256" key="1">
    <source>
        <dbReference type="ARBA" id="ARBA00007825"/>
    </source>
</evidence>
<organism evidence="6 7">
    <name type="scientific">Mytilus galloprovincialis</name>
    <name type="common">Mediterranean mussel</name>
    <dbReference type="NCBI Taxonomy" id="29158"/>
    <lineage>
        <taxon>Eukaryota</taxon>
        <taxon>Metazoa</taxon>
        <taxon>Spiralia</taxon>
        <taxon>Lophotrochozoa</taxon>
        <taxon>Mollusca</taxon>
        <taxon>Bivalvia</taxon>
        <taxon>Autobranchia</taxon>
        <taxon>Pteriomorphia</taxon>
        <taxon>Mytilida</taxon>
        <taxon>Mytiloidea</taxon>
        <taxon>Mytilidae</taxon>
        <taxon>Mytilinae</taxon>
        <taxon>Mytilus</taxon>
    </lineage>
</organism>
<evidence type="ECO:0000313" key="6">
    <source>
        <dbReference type="EMBL" id="VDI22080.1"/>
    </source>
</evidence>
<dbReference type="GO" id="GO:0008199">
    <property type="term" value="F:ferric iron binding"/>
    <property type="evidence" value="ECO:0007669"/>
    <property type="project" value="InterPro"/>
</dbReference>
<keyword evidence="4" id="KW-0732">Signal</keyword>
<dbReference type="Proteomes" id="UP000596742">
    <property type="component" value="Unassembled WGS sequence"/>
</dbReference>
<protein>
    <recommendedName>
        <fullName evidence="5">Intradiol ring-cleavage dioxygenases domain-containing protein</fullName>
    </recommendedName>
</protein>
<comment type="similarity">
    <text evidence="1">Belongs to the intradiol ring-cleavage dioxygenase family.</text>
</comment>
<accession>A0A8B6DPY8</accession>
<gene>
    <name evidence="6" type="ORF">MGAL_10B047456</name>
</gene>
<feature type="chain" id="PRO_5032639240" description="Intradiol ring-cleavage dioxygenases domain-containing protein" evidence="4">
    <location>
        <begin position="19"/>
        <end position="219"/>
    </location>
</feature>
<keyword evidence="2" id="KW-0223">Dioxygenase</keyword>
<comment type="caution">
    <text evidence="6">The sequence shown here is derived from an EMBL/GenBank/DDBJ whole genome shotgun (WGS) entry which is preliminary data.</text>
</comment>
<reference evidence="6" key="1">
    <citation type="submission" date="2018-11" db="EMBL/GenBank/DDBJ databases">
        <authorList>
            <person name="Alioto T."/>
            <person name="Alioto T."/>
        </authorList>
    </citation>
    <scope>NUCLEOTIDE SEQUENCE</scope>
</reference>
<evidence type="ECO:0000313" key="7">
    <source>
        <dbReference type="Proteomes" id="UP000596742"/>
    </source>
</evidence>
<dbReference type="Gene3D" id="2.60.130.10">
    <property type="entry name" value="Aromatic compound dioxygenase"/>
    <property type="match status" value="1"/>
</dbReference>
<dbReference type="PANTHER" id="PTHR33711:SF10">
    <property type="entry name" value="INTRADIOL RING-CLEAVAGE DIOXYGENASES DOMAIN-CONTAINING PROTEIN"/>
    <property type="match status" value="1"/>
</dbReference>
<sequence length="219" mass="25469">MIHKLLLYIFISATLSNGLIFKGRKCHPTSHDVYGPYYIPNPPPLLQFCTGDKKIKESETLLVHGKIFESDCETPMPFLRMEIWQADHDGNYEMSTDCRGFLNTDQHGYYEFTTLHPGKYKTDPESYLFRPAHLHFKIFGQHDHKDLVTQMYFYGDSNLGWNDSCHVCASYRKDLIVKTVLFCDEEDLEECTEIAEFNIVLEKGQGTSVTSADYDYEYR</sequence>
<keyword evidence="7" id="KW-1185">Reference proteome</keyword>
<evidence type="ECO:0000259" key="5">
    <source>
        <dbReference type="Pfam" id="PF00775"/>
    </source>
</evidence>
<proteinExistence type="inferred from homology"/>
<feature type="domain" description="Intradiol ring-cleavage dioxygenases" evidence="5">
    <location>
        <begin position="35"/>
        <end position="202"/>
    </location>
</feature>
<dbReference type="AlphaFoldDB" id="A0A8B6DPY8"/>